<dbReference type="OrthoDB" id="9761717at2"/>
<evidence type="ECO:0000256" key="9">
    <source>
        <dbReference type="RuleBase" id="RU003896"/>
    </source>
</evidence>
<evidence type="ECO:0000256" key="6">
    <source>
        <dbReference type="ARBA" id="ARBA00022723"/>
    </source>
</evidence>
<keyword evidence="8" id="KW-0408">Iron</keyword>
<comment type="cofactor">
    <cofactor evidence="1 8">
        <name>Ni(2+)</name>
        <dbReference type="ChEBI" id="CHEBI:49786"/>
    </cofactor>
</comment>
<dbReference type="InterPro" id="IPR050867">
    <property type="entry name" value="NiFe/NiFeSe_hydrgnase_LSU"/>
</dbReference>
<evidence type="ECO:0000313" key="10">
    <source>
        <dbReference type="EMBL" id="SMO79451.1"/>
    </source>
</evidence>
<evidence type="ECO:0000256" key="5">
    <source>
        <dbReference type="ARBA" id="ARBA00022596"/>
    </source>
</evidence>
<dbReference type="InterPro" id="IPR029014">
    <property type="entry name" value="NiFe-Hase_large"/>
</dbReference>
<name>A0A521E7Q7_9BACT</name>
<dbReference type="Pfam" id="PF00374">
    <property type="entry name" value="NiFeSe_Hases"/>
    <property type="match status" value="1"/>
</dbReference>
<feature type="binding site" evidence="8">
    <location>
        <position position="64"/>
    </location>
    <ligand>
        <name>Ni(2+)</name>
        <dbReference type="ChEBI" id="CHEBI:49786"/>
    </ligand>
</feature>
<feature type="binding site" evidence="8">
    <location>
        <position position="42"/>
    </location>
    <ligand>
        <name>Mg(2+)</name>
        <dbReference type="ChEBI" id="CHEBI:18420"/>
    </ligand>
</feature>
<dbReference type="GO" id="GO:0008901">
    <property type="term" value="F:ferredoxin hydrogenase activity"/>
    <property type="evidence" value="ECO:0007669"/>
    <property type="project" value="InterPro"/>
</dbReference>
<evidence type="ECO:0000256" key="1">
    <source>
        <dbReference type="ARBA" id="ARBA00001967"/>
    </source>
</evidence>
<evidence type="ECO:0000256" key="4">
    <source>
        <dbReference type="ARBA" id="ARBA00011771"/>
    </source>
</evidence>
<comment type="similarity">
    <text evidence="3 9">Belongs to the [NiFe]/[NiFeSe] hydrogenase large subunit family.</text>
</comment>
<keyword evidence="11" id="KW-1185">Reference proteome</keyword>
<dbReference type="InterPro" id="IPR018194">
    <property type="entry name" value="Ni-dep_hyd_lsu_Ni_BS"/>
</dbReference>
<dbReference type="PANTHER" id="PTHR42958">
    <property type="entry name" value="HYDROGENASE-2 LARGE CHAIN"/>
    <property type="match status" value="1"/>
</dbReference>
<dbReference type="FunFam" id="1.10.645.10:FF:000002">
    <property type="entry name" value="Hydrogenase 2 large subunit"/>
    <property type="match status" value="1"/>
</dbReference>
<keyword evidence="8" id="KW-0460">Magnesium</keyword>
<gene>
    <name evidence="10" type="ORF">SAMN06269117_1343</name>
</gene>
<dbReference type="SUPFAM" id="SSF56762">
    <property type="entry name" value="HydB/Nqo4-like"/>
    <property type="match status" value="1"/>
</dbReference>
<protein>
    <submittedName>
        <fullName evidence="10">Hydrogenase large subunit</fullName>
    </submittedName>
</protein>
<accession>A0A521E7Q7</accession>
<dbReference type="Proteomes" id="UP000317315">
    <property type="component" value="Unassembled WGS sequence"/>
</dbReference>
<comment type="subunit">
    <text evidence="4">Heterodimer of a large and a small subunit.</text>
</comment>
<dbReference type="GO" id="GO:0030313">
    <property type="term" value="C:cell envelope"/>
    <property type="evidence" value="ECO:0007669"/>
    <property type="project" value="UniProtKB-SubCell"/>
</dbReference>
<reference evidence="10 11" key="1">
    <citation type="submission" date="2017-05" db="EMBL/GenBank/DDBJ databases">
        <authorList>
            <person name="Varghese N."/>
            <person name="Submissions S."/>
        </authorList>
    </citation>
    <scope>NUCLEOTIDE SEQUENCE [LARGE SCALE GENOMIC DNA]</scope>
    <source>
        <strain evidence="10 11">DSM 16304</strain>
    </source>
</reference>
<feature type="binding site" evidence="8">
    <location>
        <position position="563"/>
    </location>
    <ligand>
        <name>Fe cation</name>
        <dbReference type="ChEBI" id="CHEBI:24875"/>
    </ligand>
</feature>
<evidence type="ECO:0000313" key="11">
    <source>
        <dbReference type="Proteomes" id="UP000317315"/>
    </source>
</evidence>
<dbReference type="PROSITE" id="PS00508">
    <property type="entry name" value="NI_HGENASE_L_2"/>
    <property type="match status" value="1"/>
</dbReference>
<evidence type="ECO:0000256" key="2">
    <source>
        <dbReference type="ARBA" id="ARBA00004196"/>
    </source>
</evidence>
<evidence type="ECO:0000256" key="3">
    <source>
        <dbReference type="ARBA" id="ARBA00009292"/>
    </source>
</evidence>
<comment type="cofactor">
    <cofactor evidence="8">
        <name>Fe cation</name>
        <dbReference type="ChEBI" id="CHEBI:24875"/>
    </cofactor>
</comment>
<feature type="binding site" evidence="8">
    <location>
        <position position="560"/>
    </location>
    <ligand>
        <name>Ni(2+)</name>
        <dbReference type="ChEBI" id="CHEBI:49786"/>
    </ligand>
</feature>
<sequence>MANRVVVDPITRIEGHLRIEVVPKNGYIKNAFSSTQMWRGIEVILQGRDPDDAWMFTQRICGVCTTVHAIASVRSVENALQLEIPYNAQMVRNLIIAAHALHDHIVHFYHLSALDWVDVVSALKADPHKAAKIAESYQNWKLNGAPIFKAVQDKLKKFVESGQLGPFANGYWGHPAMKLPPEVNLIAVTHYLQALDYQRKADQAIAILGGKNPHIQNLAVGGVSTAINPDNEATLNMERLYYIKQLLEEVREFVHNCYVPDVIAIAAFYKEWLKYGRGVDNYLAVPDLPQDTKGETFDIYGGTIFGGDLSTVKPIRSFNDPYFRDNVVENITHSWYRGDWTRHPWDEETVPNYTGMPGGYVNENGKYSWTKAPRFKKDGTHVPMQVGPLAQILVSYALGHKLTRKYVDSALEQLKSVLSLLGESSDGVDINALQSTPGRHLARALRAQVLSDLALKQWEQLVDNVGRGDLEIYNPPSYPAGEVKGVGFHEAPRGTLSHWVVIENGKIKNYQAVVPSTWNSSPMDDKGQHGPYEASLIGNPIAEPEKPLEVLRTVHSFDPCIACAVHMVDPEDGSEITKVKVL</sequence>
<dbReference type="InterPro" id="IPR001501">
    <property type="entry name" value="Ni-dep_hyd_lsu"/>
</dbReference>
<organism evidence="10 11">
    <name type="scientific">Balnearium lithotrophicum</name>
    <dbReference type="NCBI Taxonomy" id="223788"/>
    <lineage>
        <taxon>Bacteria</taxon>
        <taxon>Pseudomonadati</taxon>
        <taxon>Aquificota</taxon>
        <taxon>Aquificia</taxon>
        <taxon>Desulfurobacteriales</taxon>
        <taxon>Desulfurobacteriaceae</taxon>
        <taxon>Balnearium</taxon>
    </lineage>
</organism>
<feature type="binding site" evidence="8">
    <location>
        <position position="61"/>
    </location>
    <ligand>
        <name>Ni(2+)</name>
        <dbReference type="ChEBI" id="CHEBI:49786"/>
    </ligand>
</feature>
<keyword evidence="5 8" id="KW-0533">Nickel</keyword>
<keyword evidence="7 9" id="KW-0560">Oxidoreductase</keyword>
<evidence type="ECO:0000256" key="7">
    <source>
        <dbReference type="ARBA" id="ARBA00023002"/>
    </source>
</evidence>
<dbReference type="RefSeq" id="WP_142936232.1">
    <property type="nucleotide sequence ID" value="NZ_FXTM01000034.1"/>
</dbReference>
<feature type="binding site" evidence="8">
    <location>
        <position position="566"/>
    </location>
    <ligand>
        <name>Mg(2+)</name>
        <dbReference type="ChEBI" id="CHEBI:18420"/>
    </ligand>
</feature>
<comment type="subcellular location">
    <subcellularLocation>
        <location evidence="2">Cell envelope</location>
    </subcellularLocation>
</comment>
<dbReference type="PROSITE" id="PS00507">
    <property type="entry name" value="NI_HGENASE_L_1"/>
    <property type="match status" value="1"/>
</dbReference>
<dbReference type="EMBL" id="FXTM01000034">
    <property type="protein sequence ID" value="SMO79451.1"/>
    <property type="molecule type" value="Genomic_DNA"/>
</dbReference>
<proteinExistence type="inferred from homology"/>
<keyword evidence="6 8" id="KW-0479">Metal-binding</keyword>
<evidence type="ECO:0000256" key="8">
    <source>
        <dbReference type="PIRSR" id="PIRSR601501-1"/>
    </source>
</evidence>
<feature type="binding site" evidence="8">
    <location>
        <position position="64"/>
    </location>
    <ligand>
        <name>Fe cation</name>
        <dbReference type="ChEBI" id="CHEBI:24875"/>
    </ligand>
</feature>
<dbReference type="GO" id="GO:0016151">
    <property type="term" value="F:nickel cation binding"/>
    <property type="evidence" value="ECO:0007669"/>
    <property type="project" value="InterPro"/>
</dbReference>
<dbReference type="Gene3D" id="1.10.645.10">
    <property type="entry name" value="Cytochrome-c3 Hydrogenase, chain B"/>
    <property type="match status" value="1"/>
</dbReference>
<dbReference type="AlphaFoldDB" id="A0A521E7Q7"/>
<dbReference type="PANTHER" id="PTHR42958:SF1">
    <property type="entry name" value="HYDROGENASE-2 LARGE CHAIN"/>
    <property type="match status" value="1"/>
</dbReference>